<dbReference type="PROSITE" id="PS51337">
    <property type="entry name" value="B12_BINDING_NTER"/>
    <property type="match status" value="1"/>
</dbReference>
<proteinExistence type="inferred from homology"/>
<evidence type="ECO:0000313" key="6">
    <source>
        <dbReference type="EMBL" id="UQK58720.1"/>
    </source>
</evidence>
<dbReference type="PANTHER" id="PTHR45833:SF1">
    <property type="entry name" value="METHIONINE SYNTHASE"/>
    <property type="match status" value="1"/>
</dbReference>
<dbReference type="InterPro" id="IPR050554">
    <property type="entry name" value="Met_Synthase/Corrinoid"/>
</dbReference>
<dbReference type="Proteomes" id="UP000831151">
    <property type="component" value="Chromosome"/>
</dbReference>
<accession>A0A9E7IW90</accession>
<keyword evidence="3" id="KW-0170">Cobalt</keyword>
<feature type="domain" description="B12-binding N-terminal" evidence="5">
    <location>
        <begin position="1"/>
        <end position="91"/>
    </location>
</feature>
<sequence>MTKEEYYKILDDYVYEYEDEKIAEVAQNYLDEGYDALDAILHGLVPGMKRAGDAFQEEEYFVTDLLLCSDAMNNALDVLKPHLEKNELEHNHTVVIGVVEGDTHDIGKNLVKTMFQTQGFEVIDLGRDVEVHKFVDAAEEHGAEIICLSTLMTTTMRNMRRVVEILEERGIRDKYKVMIGGGPISQSFADKIGADKYTIDAIEAVKAAKELLKIN</sequence>
<gene>
    <name evidence="6" type="ORF">M1R53_05645</name>
</gene>
<evidence type="ECO:0000259" key="4">
    <source>
        <dbReference type="PROSITE" id="PS51332"/>
    </source>
</evidence>
<dbReference type="Pfam" id="PF02607">
    <property type="entry name" value="B12-binding_2"/>
    <property type="match status" value="1"/>
</dbReference>
<dbReference type="PANTHER" id="PTHR45833">
    <property type="entry name" value="METHIONINE SYNTHASE"/>
    <property type="match status" value="1"/>
</dbReference>
<dbReference type="Gene3D" id="3.40.50.280">
    <property type="entry name" value="Cobalamin-binding domain"/>
    <property type="match status" value="1"/>
</dbReference>
<dbReference type="GO" id="GO:0031419">
    <property type="term" value="F:cobalamin binding"/>
    <property type="evidence" value="ECO:0007669"/>
    <property type="project" value="InterPro"/>
</dbReference>
<keyword evidence="2" id="KW-0479">Metal-binding</keyword>
<dbReference type="Gene3D" id="1.10.1240.10">
    <property type="entry name" value="Methionine synthase domain"/>
    <property type="match status" value="1"/>
</dbReference>
<evidence type="ECO:0000256" key="1">
    <source>
        <dbReference type="ARBA" id="ARBA00010854"/>
    </source>
</evidence>
<dbReference type="Pfam" id="PF02310">
    <property type="entry name" value="B12-binding"/>
    <property type="match status" value="1"/>
</dbReference>
<evidence type="ECO:0000256" key="2">
    <source>
        <dbReference type="ARBA" id="ARBA00022723"/>
    </source>
</evidence>
<dbReference type="AlphaFoldDB" id="A0A9E7IW90"/>
<dbReference type="SMART" id="SM01018">
    <property type="entry name" value="B12-binding_2"/>
    <property type="match status" value="1"/>
</dbReference>
<comment type="similarity">
    <text evidence="1">Belongs to the methylamine corrinoid protein family.</text>
</comment>
<evidence type="ECO:0000259" key="5">
    <source>
        <dbReference type="PROSITE" id="PS51337"/>
    </source>
</evidence>
<feature type="domain" description="B12-binding" evidence="4">
    <location>
        <begin position="91"/>
        <end position="215"/>
    </location>
</feature>
<dbReference type="GO" id="GO:0046653">
    <property type="term" value="P:tetrahydrofolate metabolic process"/>
    <property type="evidence" value="ECO:0007669"/>
    <property type="project" value="TreeGrafter"/>
</dbReference>
<dbReference type="GO" id="GO:0046872">
    <property type="term" value="F:metal ion binding"/>
    <property type="evidence" value="ECO:0007669"/>
    <property type="project" value="UniProtKB-KW"/>
</dbReference>
<dbReference type="CDD" id="cd02070">
    <property type="entry name" value="corrinoid_protein_B12-BD"/>
    <property type="match status" value="1"/>
</dbReference>
<dbReference type="PROSITE" id="PS51332">
    <property type="entry name" value="B12_BINDING"/>
    <property type="match status" value="1"/>
</dbReference>
<dbReference type="SUPFAM" id="SSF47644">
    <property type="entry name" value="Methionine synthase domain"/>
    <property type="match status" value="1"/>
</dbReference>
<evidence type="ECO:0000313" key="7">
    <source>
        <dbReference type="Proteomes" id="UP000831151"/>
    </source>
</evidence>
<organism evidence="6 7">
    <name type="scientific">Fenollaria massiliensis</name>
    <dbReference type="NCBI Taxonomy" id="938288"/>
    <lineage>
        <taxon>Bacteria</taxon>
        <taxon>Bacillati</taxon>
        <taxon>Bacillota</taxon>
        <taxon>Clostridia</taxon>
        <taxon>Eubacteriales</taxon>
        <taxon>Fenollaria</taxon>
    </lineage>
</organism>
<dbReference type="GO" id="GO:0008705">
    <property type="term" value="F:methionine synthase activity"/>
    <property type="evidence" value="ECO:0007669"/>
    <property type="project" value="TreeGrafter"/>
</dbReference>
<dbReference type="InterPro" id="IPR036724">
    <property type="entry name" value="Cobalamin-bd_sf"/>
</dbReference>
<dbReference type="FunFam" id="3.40.50.280:FF:000003">
    <property type="entry name" value="Dimethylamine methyltransferase corrinoid protein"/>
    <property type="match status" value="1"/>
</dbReference>
<dbReference type="EMBL" id="CP096649">
    <property type="protein sequence ID" value="UQK58720.1"/>
    <property type="molecule type" value="Genomic_DNA"/>
</dbReference>
<dbReference type="GO" id="GO:0005829">
    <property type="term" value="C:cytosol"/>
    <property type="evidence" value="ECO:0007669"/>
    <property type="project" value="TreeGrafter"/>
</dbReference>
<dbReference type="InterPro" id="IPR036594">
    <property type="entry name" value="Meth_synthase_dom"/>
</dbReference>
<dbReference type="InterPro" id="IPR003759">
    <property type="entry name" value="Cbl-bd_cap"/>
</dbReference>
<dbReference type="SUPFAM" id="SSF52242">
    <property type="entry name" value="Cobalamin (vitamin B12)-binding domain"/>
    <property type="match status" value="1"/>
</dbReference>
<dbReference type="InterPro" id="IPR006158">
    <property type="entry name" value="Cobalamin-bd"/>
</dbReference>
<dbReference type="KEGG" id="fms:M1R53_05645"/>
<dbReference type="RefSeq" id="WP_019213860.1">
    <property type="nucleotide sequence ID" value="NZ_CP096649.1"/>
</dbReference>
<dbReference type="GO" id="GO:0050667">
    <property type="term" value="P:homocysteine metabolic process"/>
    <property type="evidence" value="ECO:0007669"/>
    <property type="project" value="TreeGrafter"/>
</dbReference>
<evidence type="ECO:0000256" key="3">
    <source>
        <dbReference type="ARBA" id="ARBA00023285"/>
    </source>
</evidence>
<keyword evidence="7" id="KW-1185">Reference proteome</keyword>
<protein>
    <submittedName>
        <fullName evidence="6">Corrinoid protein</fullName>
    </submittedName>
</protein>
<name>A0A9E7IW90_9FIRM</name>
<reference evidence="6" key="1">
    <citation type="submission" date="2022-04" db="EMBL/GenBank/DDBJ databases">
        <title>Complete genome sequences of Ezakiella coagulans and Fenollaria massiliensis.</title>
        <authorList>
            <person name="France M.T."/>
            <person name="Clifford J."/>
            <person name="Narina S."/>
            <person name="Rutt L."/>
            <person name="Ravel J."/>
        </authorList>
    </citation>
    <scope>NUCLEOTIDE SEQUENCE</scope>
    <source>
        <strain evidence="6">C0061C2</strain>
    </source>
</reference>